<sequence>MVYVLKSLSAGHRLDVWQVTATFVILASASLFLPAIVGKILYDGTGQLRSGYVRIMLGNSIGLLVLVGSVFGGAQIG</sequence>
<evidence type="ECO:0000313" key="3">
    <source>
        <dbReference type="Proteomes" id="UP001500064"/>
    </source>
</evidence>
<organism evidence="2 3">
    <name type="scientific">Nonomuraea maheshkhaliensis</name>
    <dbReference type="NCBI Taxonomy" id="419590"/>
    <lineage>
        <taxon>Bacteria</taxon>
        <taxon>Bacillati</taxon>
        <taxon>Actinomycetota</taxon>
        <taxon>Actinomycetes</taxon>
        <taxon>Streptosporangiales</taxon>
        <taxon>Streptosporangiaceae</taxon>
        <taxon>Nonomuraea</taxon>
    </lineage>
</organism>
<accession>A0ABP4SCV0</accession>
<dbReference type="Proteomes" id="UP001500064">
    <property type="component" value="Unassembled WGS sequence"/>
</dbReference>
<keyword evidence="1" id="KW-0472">Membrane</keyword>
<keyword evidence="1" id="KW-0812">Transmembrane</keyword>
<dbReference type="EMBL" id="BAAAMU010000088">
    <property type="protein sequence ID" value="GAA1670929.1"/>
    <property type="molecule type" value="Genomic_DNA"/>
</dbReference>
<protein>
    <submittedName>
        <fullName evidence="2">Uncharacterized protein</fullName>
    </submittedName>
</protein>
<keyword evidence="1" id="KW-1133">Transmembrane helix</keyword>
<evidence type="ECO:0000256" key="1">
    <source>
        <dbReference type="SAM" id="Phobius"/>
    </source>
</evidence>
<proteinExistence type="predicted"/>
<comment type="caution">
    <text evidence="2">The sequence shown here is derived from an EMBL/GenBank/DDBJ whole genome shotgun (WGS) entry which is preliminary data.</text>
</comment>
<name>A0ABP4SCV0_9ACTN</name>
<reference evidence="3" key="1">
    <citation type="journal article" date="2019" name="Int. J. Syst. Evol. Microbiol.">
        <title>The Global Catalogue of Microorganisms (GCM) 10K type strain sequencing project: providing services to taxonomists for standard genome sequencing and annotation.</title>
        <authorList>
            <consortium name="The Broad Institute Genomics Platform"/>
            <consortium name="The Broad Institute Genome Sequencing Center for Infectious Disease"/>
            <person name="Wu L."/>
            <person name="Ma J."/>
        </authorList>
    </citation>
    <scope>NUCLEOTIDE SEQUENCE [LARGE SCALE GENOMIC DNA]</scope>
    <source>
        <strain evidence="3">JCM 13929</strain>
    </source>
</reference>
<feature type="transmembrane region" description="Helical" evidence="1">
    <location>
        <begin position="20"/>
        <end position="42"/>
    </location>
</feature>
<gene>
    <name evidence="2" type="ORF">GCM10009733_080330</name>
</gene>
<feature type="transmembrane region" description="Helical" evidence="1">
    <location>
        <begin position="54"/>
        <end position="76"/>
    </location>
</feature>
<evidence type="ECO:0000313" key="2">
    <source>
        <dbReference type="EMBL" id="GAA1670929.1"/>
    </source>
</evidence>
<keyword evidence="3" id="KW-1185">Reference proteome</keyword>